<gene>
    <name evidence="1" type="ORF">HEB29_005494</name>
</gene>
<protein>
    <recommendedName>
        <fullName evidence="3">N-acetyltransferase</fullName>
    </recommendedName>
</protein>
<comment type="caution">
    <text evidence="1">The sequence shown here is derived from an EMBL/GenBank/DDBJ whole genome shotgun (WGS) entry which is preliminary data.</text>
</comment>
<dbReference type="AlphaFoldDB" id="A0A7Y9HH78"/>
<dbReference type="Proteomes" id="UP000530403">
    <property type="component" value="Unassembled WGS sequence"/>
</dbReference>
<evidence type="ECO:0008006" key="3">
    <source>
        <dbReference type="Google" id="ProtNLM"/>
    </source>
</evidence>
<dbReference type="InterPro" id="IPR016181">
    <property type="entry name" value="Acyl_CoA_acyltransferase"/>
</dbReference>
<proteinExistence type="predicted"/>
<evidence type="ECO:0000313" key="2">
    <source>
        <dbReference type="Proteomes" id="UP000530403"/>
    </source>
</evidence>
<reference evidence="1 2" key="1">
    <citation type="submission" date="2020-07" db="EMBL/GenBank/DDBJ databases">
        <title>Sequencing the genomes of 1000 actinobacteria strains.</title>
        <authorList>
            <person name="Klenk H.-P."/>
        </authorList>
    </citation>
    <scope>NUCLEOTIDE SEQUENCE [LARGE SCALE GENOMIC DNA]</scope>
    <source>
        <strain evidence="1 2">DSM 41455</strain>
    </source>
</reference>
<dbReference type="EMBL" id="JACCCF010000001">
    <property type="protein sequence ID" value="NYE44483.1"/>
    <property type="molecule type" value="Genomic_DNA"/>
</dbReference>
<dbReference type="SUPFAM" id="SSF55729">
    <property type="entry name" value="Acyl-CoA N-acyltransferases (Nat)"/>
    <property type="match status" value="1"/>
</dbReference>
<accession>A0A7Y9HH78</accession>
<evidence type="ECO:0000313" key="1">
    <source>
        <dbReference type="EMBL" id="NYE44483.1"/>
    </source>
</evidence>
<sequence length="152" mass="17180">MTYPLRGAPLGEAHHAEAIAHHGAGGRHRLRRHRKGAWHRRLLAYREVELVQPPVQNSGETQCLLLVHVRKVIGEVDFRLCDSCAEGVITDMVIEKQFHRSGLGTRALSHLRAQYPGIVWSTTLDRRVTRDLMRRMRVPRQAGGSRCSHADG</sequence>
<dbReference type="RefSeq" id="WP_246353259.1">
    <property type="nucleotide sequence ID" value="NZ_BAAAUE010000022.1"/>
</dbReference>
<name>A0A7Y9HH78_9ACTN</name>
<organism evidence="1 2">
    <name type="scientific">Streptomyces fulvorobeus</name>
    <dbReference type="NCBI Taxonomy" id="284028"/>
    <lineage>
        <taxon>Bacteria</taxon>
        <taxon>Bacillati</taxon>
        <taxon>Actinomycetota</taxon>
        <taxon>Actinomycetes</taxon>
        <taxon>Kitasatosporales</taxon>
        <taxon>Streptomycetaceae</taxon>
        <taxon>Streptomyces</taxon>
    </lineage>
</organism>